<dbReference type="InterPro" id="IPR027417">
    <property type="entry name" value="P-loop_NTPase"/>
</dbReference>
<dbReference type="Proteomes" id="UP000295807">
    <property type="component" value="Unassembled WGS sequence"/>
</dbReference>
<keyword evidence="2" id="KW-1185">Reference proteome</keyword>
<sequence>MDKRIIFSVAGSGKTFLIISELDLNHRALIITYTINNIRNLEKRIQEKFGYMPKNIKVVSYFTFLHNFCYRPLLSHKVKSKGLHWDIPPQYTRTFRRDNKNYYLSKGQRLYHNRLSKLLEVENILDEVNARLEKYYDCLYIDEVQDFGGHDFDFLKSISKANLTMLFVGDFFQHTFDTSRDSNTNATLHDDYDRYQAEFKKMGLVPDAQSLSKTFRCSPTVCDFIREKLKIEIHSHKTEPSTVEVISDTSTAATIFHNSEIVKIFYQEHYKYACHSRNWGECKGEDAFVDICVVLNKGTFKKYSSNKLHELSPRTKNKLYVACSRAGNHLYFVDESLLKCFKR</sequence>
<accession>A0A4R3KKF8</accession>
<evidence type="ECO:0000313" key="1">
    <source>
        <dbReference type="EMBL" id="TCS83950.1"/>
    </source>
</evidence>
<evidence type="ECO:0008006" key="3">
    <source>
        <dbReference type="Google" id="ProtNLM"/>
    </source>
</evidence>
<dbReference type="RefSeq" id="WP_132130763.1">
    <property type="nucleotide sequence ID" value="NZ_CP042432.1"/>
</dbReference>
<dbReference type="AlphaFoldDB" id="A0A4R3KKF8"/>
<dbReference type="OrthoDB" id="5107704at2"/>
<comment type="caution">
    <text evidence="1">The sequence shown here is derived from an EMBL/GenBank/DDBJ whole genome shotgun (WGS) entry which is preliminary data.</text>
</comment>
<gene>
    <name evidence="1" type="ORF">EDD80_1247</name>
</gene>
<name>A0A4R3KKF8_9SPHI</name>
<evidence type="ECO:0000313" key="2">
    <source>
        <dbReference type="Proteomes" id="UP000295807"/>
    </source>
</evidence>
<protein>
    <recommendedName>
        <fullName evidence="3">DNA helicase</fullName>
    </recommendedName>
</protein>
<dbReference type="EMBL" id="SMAD01000024">
    <property type="protein sequence ID" value="TCS83950.1"/>
    <property type="molecule type" value="Genomic_DNA"/>
</dbReference>
<reference evidence="1 2" key="1">
    <citation type="submission" date="2019-03" db="EMBL/GenBank/DDBJ databases">
        <title>Genomic Encyclopedia of Type Strains, Phase IV (KMG-IV): sequencing the most valuable type-strain genomes for metagenomic binning, comparative biology and taxonomic classification.</title>
        <authorList>
            <person name="Goeker M."/>
        </authorList>
    </citation>
    <scope>NUCLEOTIDE SEQUENCE [LARGE SCALE GENOMIC DNA]</scope>
    <source>
        <strain evidence="1 2">DSM 21100</strain>
    </source>
</reference>
<proteinExistence type="predicted"/>
<dbReference type="Gene3D" id="3.40.50.300">
    <property type="entry name" value="P-loop containing nucleotide triphosphate hydrolases"/>
    <property type="match status" value="1"/>
</dbReference>
<organism evidence="1 2">
    <name type="scientific">Anseongella ginsenosidimutans</name>
    <dbReference type="NCBI Taxonomy" id="496056"/>
    <lineage>
        <taxon>Bacteria</taxon>
        <taxon>Pseudomonadati</taxon>
        <taxon>Bacteroidota</taxon>
        <taxon>Sphingobacteriia</taxon>
        <taxon>Sphingobacteriales</taxon>
        <taxon>Sphingobacteriaceae</taxon>
        <taxon>Anseongella</taxon>
    </lineage>
</organism>
<dbReference type="SUPFAM" id="SSF52540">
    <property type="entry name" value="P-loop containing nucleoside triphosphate hydrolases"/>
    <property type="match status" value="1"/>
</dbReference>